<evidence type="ECO:0000256" key="1">
    <source>
        <dbReference type="ARBA" id="ARBA00022475"/>
    </source>
</evidence>
<dbReference type="AlphaFoldDB" id="A0A1H8UZT7"/>
<evidence type="ECO:0000256" key="2">
    <source>
        <dbReference type="ARBA" id="ARBA00022729"/>
    </source>
</evidence>
<keyword evidence="4" id="KW-0564">Palmitate</keyword>
<dbReference type="InterPro" id="IPR006059">
    <property type="entry name" value="SBP"/>
</dbReference>
<evidence type="ECO:0000313" key="7">
    <source>
        <dbReference type="Proteomes" id="UP000198582"/>
    </source>
</evidence>
<dbReference type="STRING" id="394193.SAMN04489732_103569"/>
<dbReference type="PANTHER" id="PTHR43649">
    <property type="entry name" value="ARABINOSE-BINDING PROTEIN-RELATED"/>
    <property type="match status" value="1"/>
</dbReference>
<evidence type="ECO:0000256" key="4">
    <source>
        <dbReference type="ARBA" id="ARBA00023139"/>
    </source>
</evidence>
<dbReference type="SUPFAM" id="SSF53850">
    <property type="entry name" value="Periplasmic binding protein-like II"/>
    <property type="match status" value="1"/>
</dbReference>
<evidence type="ECO:0000256" key="5">
    <source>
        <dbReference type="ARBA" id="ARBA00023288"/>
    </source>
</evidence>
<dbReference type="Pfam" id="PF01547">
    <property type="entry name" value="SBP_bac_1"/>
    <property type="match status" value="1"/>
</dbReference>
<keyword evidence="2" id="KW-0732">Signal</keyword>
<dbReference type="EMBL" id="FOEF01000003">
    <property type="protein sequence ID" value="SEP08750.1"/>
    <property type="molecule type" value="Genomic_DNA"/>
</dbReference>
<organism evidence="6 7">
    <name type="scientific">Amycolatopsis saalfeldensis</name>
    <dbReference type="NCBI Taxonomy" id="394193"/>
    <lineage>
        <taxon>Bacteria</taxon>
        <taxon>Bacillati</taxon>
        <taxon>Actinomycetota</taxon>
        <taxon>Actinomycetes</taxon>
        <taxon>Pseudonocardiales</taxon>
        <taxon>Pseudonocardiaceae</taxon>
        <taxon>Amycolatopsis</taxon>
    </lineage>
</organism>
<reference evidence="7" key="1">
    <citation type="submission" date="2016-10" db="EMBL/GenBank/DDBJ databases">
        <authorList>
            <person name="Varghese N."/>
            <person name="Submissions S."/>
        </authorList>
    </citation>
    <scope>NUCLEOTIDE SEQUENCE [LARGE SCALE GENOMIC DNA]</scope>
    <source>
        <strain evidence="7">DSM 44993</strain>
    </source>
</reference>
<keyword evidence="7" id="KW-1185">Reference proteome</keyword>
<keyword evidence="5" id="KW-0449">Lipoprotein</keyword>
<accession>A0A1H8UZT7</accession>
<proteinExistence type="predicted"/>
<keyword evidence="1" id="KW-1003">Cell membrane</keyword>
<sequence>MRVARGKRSERPGDRLAGTSRTKLAVALTAGAALLLAGCGGGDTAAGGTGENALPGVDQYLNAPCPEPGVKPATGKTVAYWSMWTADEPQGKVLQKAFKCFQDKTGVHVDVQWLGRKAYTQNLVPALNTDTVPDLFDQDVSKVGAAIMTPGGTQSLDDVYGMKVGEGDKTVKDVLSPSSYDFPQNKDHEGHNFMVPYTVQSSAWWFDKDTAGAVAQPKTMDELTALFDKAKSDGKAAISLDGDIPFYNMYFFTQLAERYVGSGGLYKAATDPTGAAWTSDPGFLKAATETAKLPKYFIDGWDAAKFPQVQQRWADGDSRFLYVGTWAPSETREYLDKEGAGTKIAYGSFQFPMPPGATHDTVEQMSIGFAVPKKAKNAEAAKAFIAYFLNKDILSGIPAVADNLVPRADLAVPDDLKQVKSAMDDPKKEHVLQYDGIDGIAGGKWQTDVFDPADLALLKGQLNPQQFVAQLSAKSAAFWKTQG</sequence>
<name>A0A1H8UZT7_9PSEU</name>
<dbReference type="InterPro" id="IPR050490">
    <property type="entry name" value="Bact_solute-bd_prot1"/>
</dbReference>
<gene>
    <name evidence="6" type="ORF">SAMN04489732_103569</name>
</gene>
<dbReference type="PANTHER" id="PTHR43649:SF33">
    <property type="entry name" value="POLYGALACTURONAN_RHAMNOGALACTURONAN-BINDING PROTEIN YTCQ"/>
    <property type="match status" value="1"/>
</dbReference>
<dbReference type="Gene3D" id="3.40.190.10">
    <property type="entry name" value="Periplasmic binding protein-like II"/>
    <property type="match status" value="1"/>
</dbReference>
<evidence type="ECO:0000313" key="6">
    <source>
        <dbReference type="EMBL" id="SEP08750.1"/>
    </source>
</evidence>
<keyword evidence="3" id="KW-0472">Membrane</keyword>
<evidence type="ECO:0000256" key="3">
    <source>
        <dbReference type="ARBA" id="ARBA00023136"/>
    </source>
</evidence>
<dbReference type="Proteomes" id="UP000198582">
    <property type="component" value="Unassembled WGS sequence"/>
</dbReference>
<protein>
    <submittedName>
        <fullName evidence="6">Carbohydrate ABC transporter substrate-binding protein, CUT1 family</fullName>
    </submittedName>
</protein>